<dbReference type="RefSeq" id="WP_076661058.1">
    <property type="nucleotide sequence ID" value="NZ_FTPR01000004.1"/>
</dbReference>
<reference evidence="3" key="1">
    <citation type="submission" date="2017-01" db="EMBL/GenBank/DDBJ databases">
        <authorList>
            <person name="Varghese N."/>
            <person name="Submissions S."/>
        </authorList>
    </citation>
    <scope>NUCLEOTIDE SEQUENCE [LARGE SCALE GENOMIC DNA]</scope>
    <source>
        <strain evidence="3">DSM 29591</strain>
    </source>
</reference>
<proteinExistence type="predicted"/>
<keyword evidence="3" id="KW-1185">Reference proteome</keyword>
<dbReference type="AlphaFoldDB" id="A0A1R3XJ19"/>
<dbReference type="NCBIfam" id="TIGR03177">
    <property type="entry name" value="pilus_cpaB"/>
    <property type="match status" value="1"/>
</dbReference>
<accession>A0A1R3XJ19</accession>
<dbReference type="OrthoDB" id="163768at2"/>
<dbReference type="EMBL" id="FTPR01000004">
    <property type="protein sequence ID" value="SIT91629.1"/>
    <property type="molecule type" value="Genomic_DNA"/>
</dbReference>
<evidence type="ECO:0000259" key="1">
    <source>
        <dbReference type="Pfam" id="PF16976"/>
    </source>
</evidence>
<dbReference type="InterPro" id="IPR017592">
    <property type="entry name" value="Pilus_assmbl_Flp-typ_CpaB"/>
</dbReference>
<evidence type="ECO:0000313" key="2">
    <source>
        <dbReference type="EMBL" id="SIT91629.1"/>
    </source>
</evidence>
<dbReference type="InterPro" id="IPR031571">
    <property type="entry name" value="RcpC_dom"/>
</dbReference>
<name>A0A1R3XJ19_9RHOB</name>
<protein>
    <submittedName>
        <fullName evidence="2">Pilus assembly protein CpaB</fullName>
    </submittedName>
</protein>
<evidence type="ECO:0000313" key="3">
    <source>
        <dbReference type="Proteomes" id="UP000186997"/>
    </source>
</evidence>
<dbReference type="CDD" id="cd11614">
    <property type="entry name" value="SAF_CpaB_FlgA_like"/>
    <property type="match status" value="1"/>
</dbReference>
<dbReference type="Pfam" id="PF16976">
    <property type="entry name" value="RcpC"/>
    <property type="match status" value="1"/>
</dbReference>
<gene>
    <name evidence="2" type="ORF">SAMN05421665_3429</name>
</gene>
<dbReference type="STRING" id="287098.SAMN05421665_3429"/>
<dbReference type="Proteomes" id="UP000186997">
    <property type="component" value="Unassembled WGS sequence"/>
</dbReference>
<organism evidence="2 3">
    <name type="scientific">Yoonia rosea</name>
    <dbReference type="NCBI Taxonomy" id="287098"/>
    <lineage>
        <taxon>Bacteria</taxon>
        <taxon>Pseudomonadati</taxon>
        <taxon>Pseudomonadota</taxon>
        <taxon>Alphaproteobacteria</taxon>
        <taxon>Rhodobacterales</taxon>
        <taxon>Paracoccaceae</taxon>
        <taxon>Yoonia</taxon>
    </lineage>
</organism>
<sequence>MRALFGLVLLIGMGLAGFAVYMVNQYMETQASQLERERQRSATAIRTVDIYAPSRSLTYGDLLTVDDVKVIKYARDYLPDGVFATEEELFPQGLNVPRVVRIPMQANEPILNAKVTEAGAPQGITALLDPGMRAFPLPNSMTEAFAGDLRTSDRIDLYWVGRVDRGQNISRLVKSRLEIISMGEADARGRGAGVILQVSQEDFADLQVLQAAGSLSLTPVGRDDLEAGDTTIETNIRDVLGIVEEVRAPEPEVVEEERCFVTQRNGTERIQVEVECAN</sequence>
<feature type="domain" description="Flp pilus assembly protein RcpC/CpaB" evidence="1">
    <location>
        <begin position="123"/>
        <end position="217"/>
    </location>
</feature>